<name>C3ZQ75_BRAFL</name>
<dbReference type="OMA" id="SIFWEND"/>
<dbReference type="GeneID" id="118407586"/>
<dbReference type="SMART" id="SM00054">
    <property type="entry name" value="EFh"/>
    <property type="match status" value="4"/>
</dbReference>
<evidence type="ECO:0000313" key="6">
    <source>
        <dbReference type="RefSeq" id="XP_035663976.1"/>
    </source>
</evidence>
<reference evidence="4" key="1">
    <citation type="journal article" date="2008" name="Nature">
        <title>The amphioxus genome and the evolution of the chordate karyotype.</title>
        <authorList>
            <consortium name="US DOE Joint Genome Institute (JGI-PGF)"/>
            <person name="Putnam N.H."/>
            <person name="Butts T."/>
            <person name="Ferrier D.E.K."/>
            <person name="Furlong R.F."/>
            <person name="Hellsten U."/>
            <person name="Kawashima T."/>
            <person name="Robinson-Rechavi M."/>
            <person name="Shoguchi E."/>
            <person name="Terry A."/>
            <person name="Yu J.-K."/>
            <person name="Benito-Gutierrez E.L."/>
            <person name="Dubchak I."/>
            <person name="Garcia-Fernandez J."/>
            <person name="Gibson-Brown J.J."/>
            <person name="Grigoriev I.V."/>
            <person name="Horton A.C."/>
            <person name="de Jong P.J."/>
            <person name="Jurka J."/>
            <person name="Kapitonov V.V."/>
            <person name="Kohara Y."/>
            <person name="Kuroki Y."/>
            <person name="Lindquist E."/>
            <person name="Lucas S."/>
            <person name="Osoegawa K."/>
            <person name="Pennacchio L.A."/>
            <person name="Salamov A.A."/>
            <person name="Satou Y."/>
            <person name="Sauka-Spengler T."/>
            <person name="Schmutz J."/>
            <person name="Shin-I T."/>
            <person name="Toyoda A."/>
            <person name="Bronner-Fraser M."/>
            <person name="Fujiyama A."/>
            <person name="Holland L.Z."/>
            <person name="Holland P.W.H."/>
            <person name="Satoh N."/>
            <person name="Rokhsar D.S."/>
        </authorList>
    </citation>
    <scope>NUCLEOTIDE SEQUENCE [LARGE SCALE GENOMIC DNA]</scope>
    <source>
        <strain evidence="4">S238N-H82</strain>
        <tissue evidence="4">Testes</tissue>
    </source>
</reference>
<keyword evidence="2" id="KW-0106">Calcium</keyword>
<dbReference type="InterPro" id="IPR011992">
    <property type="entry name" value="EF-hand-dom_pair"/>
</dbReference>
<dbReference type="SUPFAM" id="SSF47473">
    <property type="entry name" value="EF-hand"/>
    <property type="match status" value="1"/>
</dbReference>
<evidence type="ECO:0000256" key="2">
    <source>
        <dbReference type="ARBA" id="ARBA00022837"/>
    </source>
</evidence>
<protein>
    <submittedName>
        <fullName evidence="6">Calmodulin-like</fullName>
    </submittedName>
</protein>
<dbReference type="KEGG" id="bfo:118407586"/>
<dbReference type="EMBL" id="GG666659">
    <property type="protein sequence ID" value="EEN45454.1"/>
    <property type="molecule type" value="Genomic_DNA"/>
</dbReference>
<dbReference type="PANTHER" id="PTHR23048">
    <property type="entry name" value="MYOSIN LIGHT CHAIN 1, 3"/>
    <property type="match status" value="1"/>
</dbReference>
<dbReference type="Pfam" id="PF13499">
    <property type="entry name" value="EF-hand_7"/>
    <property type="match status" value="1"/>
</dbReference>
<dbReference type="InParanoid" id="C3ZQ75"/>
<dbReference type="CDD" id="cd00051">
    <property type="entry name" value="EFh"/>
    <property type="match status" value="1"/>
</dbReference>
<dbReference type="OrthoDB" id="26525at2759"/>
<sequence>MASSKVSKVFAEYDRNGDGTIDAREIQAALKSLDLNPSQRFVERVQSKADANGDGKVTKEEFGRVVAIFEEIKELRKVFQENDQDASGGMSFEEMKKKAVTFYTTHGDKYGGGRAMQVMNHYAGDKSKQMSVDQFLDIMFKDSF</sequence>
<dbReference type="Gene3D" id="1.10.238.10">
    <property type="entry name" value="EF-hand"/>
    <property type="match status" value="1"/>
</dbReference>
<dbReference type="Proteomes" id="UP000001554">
    <property type="component" value="Unplaced"/>
</dbReference>
<dbReference type="PROSITE" id="PS50222">
    <property type="entry name" value="EF_HAND_2"/>
    <property type="match status" value="2"/>
</dbReference>
<reference evidence="6" key="2">
    <citation type="submission" date="2025-04" db="UniProtKB">
        <authorList>
            <consortium name="RefSeq"/>
        </authorList>
    </citation>
    <scope>IDENTIFICATION</scope>
    <source>
        <strain evidence="6">S238N-H82</strain>
        <tissue evidence="6">Testes</tissue>
    </source>
</reference>
<evidence type="ECO:0000313" key="5">
    <source>
        <dbReference type="Proteomes" id="UP000001554"/>
    </source>
</evidence>
<dbReference type="InterPro" id="IPR002048">
    <property type="entry name" value="EF_hand_dom"/>
</dbReference>
<feature type="domain" description="EF-hand" evidence="3">
    <location>
        <begin position="70"/>
        <end position="105"/>
    </location>
</feature>
<feature type="domain" description="EF-hand" evidence="3">
    <location>
        <begin position="1"/>
        <end position="36"/>
    </location>
</feature>
<evidence type="ECO:0000259" key="3">
    <source>
        <dbReference type="PROSITE" id="PS50222"/>
    </source>
</evidence>
<evidence type="ECO:0000313" key="4">
    <source>
        <dbReference type="EMBL" id="EEN45454.1"/>
    </source>
</evidence>
<evidence type="ECO:0000256" key="1">
    <source>
        <dbReference type="ARBA" id="ARBA00022737"/>
    </source>
</evidence>
<dbReference type="GO" id="GO:0005509">
    <property type="term" value="F:calcium ion binding"/>
    <property type="evidence" value="ECO:0007669"/>
    <property type="project" value="InterPro"/>
</dbReference>
<dbReference type="AlphaFoldDB" id="C3ZQ75"/>
<accession>C3ZQ75</accession>
<dbReference type="InterPro" id="IPR050230">
    <property type="entry name" value="CALM/Myosin/TropC-like"/>
</dbReference>
<keyword evidence="5" id="KW-1185">Reference proteome</keyword>
<dbReference type="PROSITE" id="PS00018">
    <property type="entry name" value="EF_HAND_1"/>
    <property type="match status" value="1"/>
</dbReference>
<dbReference type="STRING" id="7739.C3ZQ75"/>
<gene>
    <name evidence="6" type="primary">LOC118407586</name>
    <name evidence="4" type="ORF">BRAFLDRAFT_80161</name>
</gene>
<keyword evidence="1" id="KW-0677">Repeat</keyword>
<dbReference type="PANTHER" id="PTHR23048:SF0">
    <property type="entry name" value="CALMODULIN LIKE 3"/>
    <property type="match status" value="1"/>
</dbReference>
<dbReference type="InterPro" id="IPR018247">
    <property type="entry name" value="EF_Hand_1_Ca_BS"/>
</dbReference>
<organism>
    <name type="scientific">Branchiostoma floridae</name>
    <name type="common">Florida lancelet</name>
    <name type="synonym">Amphioxus</name>
    <dbReference type="NCBI Taxonomy" id="7739"/>
    <lineage>
        <taxon>Eukaryota</taxon>
        <taxon>Metazoa</taxon>
        <taxon>Chordata</taxon>
        <taxon>Cephalochordata</taxon>
        <taxon>Leptocardii</taxon>
        <taxon>Amphioxiformes</taxon>
        <taxon>Branchiostomatidae</taxon>
        <taxon>Branchiostoma</taxon>
    </lineage>
</organism>
<dbReference type="PRINTS" id="PR00450">
    <property type="entry name" value="RECOVERIN"/>
</dbReference>
<dbReference type="RefSeq" id="XP_035663976.1">
    <property type="nucleotide sequence ID" value="XM_035808083.1"/>
</dbReference>
<proteinExistence type="predicted"/>